<dbReference type="EnsemblMetazoa" id="AQUA014257-RA">
    <property type="protein sequence ID" value="AQUA014257-PA"/>
    <property type="gene ID" value="AQUA014257"/>
</dbReference>
<dbReference type="AlphaFoldDB" id="A0A182XQX2"/>
<evidence type="ECO:0000313" key="2">
    <source>
        <dbReference type="Proteomes" id="UP000076407"/>
    </source>
</evidence>
<name>A0A182XQX2_ANOQN</name>
<dbReference type="VEuPathDB" id="VectorBase:AQUA014257"/>
<keyword evidence="2" id="KW-1185">Reference proteome</keyword>
<protein>
    <submittedName>
        <fullName evidence="1">Uncharacterized protein</fullName>
    </submittedName>
</protein>
<accession>A0A182XQX2</accession>
<evidence type="ECO:0000313" key="1">
    <source>
        <dbReference type="EnsemblMetazoa" id="AQUA014257-PA"/>
    </source>
</evidence>
<organism evidence="1 2">
    <name type="scientific">Anopheles quadriannulatus</name>
    <name type="common">Mosquito</name>
    <dbReference type="NCBI Taxonomy" id="34691"/>
    <lineage>
        <taxon>Eukaryota</taxon>
        <taxon>Metazoa</taxon>
        <taxon>Ecdysozoa</taxon>
        <taxon>Arthropoda</taxon>
        <taxon>Hexapoda</taxon>
        <taxon>Insecta</taxon>
        <taxon>Pterygota</taxon>
        <taxon>Neoptera</taxon>
        <taxon>Endopterygota</taxon>
        <taxon>Diptera</taxon>
        <taxon>Nematocera</taxon>
        <taxon>Culicoidea</taxon>
        <taxon>Culicidae</taxon>
        <taxon>Anophelinae</taxon>
        <taxon>Anopheles</taxon>
    </lineage>
</organism>
<dbReference type="Proteomes" id="UP000076407">
    <property type="component" value="Unassembled WGS sequence"/>
</dbReference>
<sequence length="33" mass="3752">DITELFLTTPTHSVTPNLVISLCNKCFENICER</sequence>
<reference evidence="1" key="1">
    <citation type="submission" date="2020-05" db="UniProtKB">
        <authorList>
            <consortium name="EnsemblMetazoa"/>
        </authorList>
    </citation>
    <scope>IDENTIFICATION</scope>
    <source>
        <strain evidence="1">SANGQUA</strain>
    </source>
</reference>
<proteinExistence type="predicted"/>